<dbReference type="EMBL" id="RFLV01000001">
    <property type="protein sequence ID" value="TIH09144.1"/>
    <property type="molecule type" value="Genomic_DNA"/>
</dbReference>
<reference evidence="1 2" key="1">
    <citation type="submission" date="2018-10" db="EMBL/GenBank/DDBJ databases">
        <title>Pseudomonas leptonychotis sp. nov., isolated from Weddell seals in Antarctica.</title>
        <authorList>
            <person name="Novakova D."/>
            <person name="Svec P."/>
            <person name="Kralova S."/>
            <person name="Kristofova L."/>
            <person name="Zeman M."/>
            <person name="Pantucek R."/>
            <person name="Maslanova I."/>
            <person name="Sedlacek I."/>
        </authorList>
    </citation>
    <scope>NUCLEOTIDE SEQUENCE [LARGE SCALE GENOMIC DNA]</scope>
    <source>
        <strain evidence="1 2">CCM 8849</strain>
    </source>
</reference>
<comment type="caution">
    <text evidence="1">The sequence shown here is derived from an EMBL/GenBank/DDBJ whole genome shotgun (WGS) entry which is preliminary data.</text>
</comment>
<dbReference type="AlphaFoldDB" id="A0A4V4R9R6"/>
<dbReference type="RefSeq" id="WP_136662428.1">
    <property type="nucleotide sequence ID" value="NZ_RFLV01000001.1"/>
</dbReference>
<keyword evidence="2" id="KW-1185">Reference proteome</keyword>
<organism evidence="1 2">
    <name type="scientific">Pseudomonas leptonychotis</name>
    <dbReference type="NCBI Taxonomy" id="2448482"/>
    <lineage>
        <taxon>Bacteria</taxon>
        <taxon>Pseudomonadati</taxon>
        <taxon>Pseudomonadota</taxon>
        <taxon>Gammaproteobacteria</taxon>
        <taxon>Pseudomonadales</taxon>
        <taxon>Pseudomonadaceae</taxon>
        <taxon>Pseudomonas</taxon>
    </lineage>
</organism>
<sequence length="142" mass="15322">MEITKHIEGFEKVLAVLGFWPSFHDAEIISFALSRALPLEVGVSVAKLTVHVRQYAEVGAGTAEYELAIVKSVLVNFIFKGVSDLSLSEFNHQNVINSITFTDVKLNGAPVISVDIESIWGLGGSLQCSSVTVDSVEELTIA</sequence>
<dbReference type="OrthoDB" id="882829at2"/>
<name>A0A4V4R9R6_9PSED</name>
<dbReference type="Pfam" id="PF15594">
    <property type="entry name" value="Imm50"/>
    <property type="match status" value="1"/>
</dbReference>
<evidence type="ECO:0000313" key="2">
    <source>
        <dbReference type="Proteomes" id="UP000307541"/>
    </source>
</evidence>
<dbReference type="InterPro" id="IPR028957">
    <property type="entry name" value="Imm50"/>
</dbReference>
<protein>
    <submittedName>
        <fullName evidence="1">Uncharacterized protein</fullName>
    </submittedName>
</protein>
<gene>
    <name evidence="1" type="ORF">D8779_00010</name>
</gene>
<dbReference type="Proteomes" id="UP000307541">
    <property type="component" value="Unassembled WGS sequence"/>
</dbReference>
<proteinExistence type="predicted"/>
<accession>A0A4V4R9R6</accession>
<evidence type="ECO:0000313" key="1">
    <source>
        <dbReference type="EMBL" id="TIH09144.1"/>
    </source>
</evidence>